<accession>A0A974SLT9</accession>
<evidence type="ECO:0000313" key="1">
    <source>
        <dbReference type="EMBL" id="QRG09967.1"/>
    </source>
</evidence>
<keyword evidence="2" id="KW-1185">Reference proteome</keyword>
<organism evidence="1 2">
    <name type="scientific">Xanthobacter dioxanivorans</name>
    <dbReference type="NCBI Taxonomy" id="2528964"/>
    <lineage>
        <taxon>Bacteria</taxon>
        <taxon>Pseudomonadati</taxon>
        <taxon>Pseudomonadota</taxon>
        <taxon>Alphaproteobacteria</taxon>
        <taxon>Hyphomicrobiales</taxon>
        <taxon>Xanthobacteraceae</taxon>
        <taxon>Xanthobacter</taxon>
    </lineage>
</organism>
<dbReference type="Proteomes" id="UP000596427">
    <property type="component" value="Plasmid unnamed1"/>
</dbReference>
<proteinExistence type="predicted"/>
<dbReference type="KEGG" id="xdi:EZH22_29940"/>
<protein>
    <submittedName>
        <fullName evidence="1">Uncharacterized protein</fullName>
    </submittedName>
</protein>
<dbReference type="EMBL" id="CP063363">
    <property type="protein sequence ID" value="QRG09967.1"/>
    <property type="molecule type" value="Genomic_DNA"/>
</dbReference>
<dbReference type="RefSeq" id="WP_203196871.1">
    <property type="nucleotide sequence ID" value="NZ_CP063363.1"/>
</dbReference>
<dbReference type="AlphaFoldDB" id="A0A974SLT9"/>
<reference evidence="1 2" key="1">
    <citation type="submission" date="2020-10" db="EMBL/GenBank/DDBJ databases">
        <title>Degradation of 1,4-Dioxane by Xanthobacter sp. YN2, via a Novel Group-2 Soluble Di-Iron Monooxygenase.</title>
        <authorList>
            <person name="Ma F."/>
            <person name="Wang Y."/>
            <person name="Yang J."/>
            <person name="Guo H."/>
            <person name="Su D."/>
            <person name="Yu L."/>
        </authorList>
    </citation>
    <scope>NUCLEOTIDE SEQUENCE [LARGE SCALE GENOMIC DNA]</scope>
    <source>
        <strain evidence="1 2">YN2</strain>
        <plasmid evidence="1 2">unnamed1</plasmid>
    </source>
</reference>
<name>A0A974SLT9_9HYPH</name>
<keyword evidence="1" id="KW-0614">Plasmid</keyword>
<geneLocation type="plasmid" evidence="1 2">
    <name>unnamed1</name>
</geneLocation>
<gene>
    <name evidence="1" type="ORF">EZH22_29940</name>
</gene>
<sequence>MSGSATSVGAAIAAALDRAEQLRRLGDRPARVRIMTIFGDDRSGLTVHASIRSNTPEEFRAQHGLGTRCIPWDELDARAGELVGLVDAAVGEVTLAVKNAPPVERPSRSQSDVEIDKFGSLIDQLGRTLTHSAMAVLKDNLNPGMPGDVGSEATMVAALKLAALAAFTANIGANDAQDELRIAIGDVMSKASASPELSGRPPLNS</sequence>
<evidence type="ECO:0000313" key="2">
    <source>
        <dbReference type="Proteomes" id="UP000596427"/>
    </source>
</evidence>